<evidence type="ECO:0000256" key="5">
    <source>
        <dbReference type="ARBA" id="ARBA00022824"/>
    </source>
</evidence>
<evidence type="ECO:0000259" key="15">
    <source>
        <dbReference type="Pfam" id="PF03200"/>
    </source>
</evidence>
<evidence type="ECO:0000256" key="12">
    <source>
        <dbReference type="RuleBase" id="RU368089"/>
    </source>
</evidence>
<feature type="signal peptide" evidence="14">
    <location>
        <begin position="1"/>
        <end position="22"/>
    </location>
</feature>
<evidence type="ECO:0000256" key="11">
    <source>
        <dbReference type="ARBA" id="ARBA00038888"/>
    </source>
</evidence>
<comment type="subcellular location">
    <subcellularLocation>
        <location evidence="1 12">Endoplasmic reticulum membrane</location>
        <topology evidence="1 12">Single-pass type II membrane protein</topology>
    </subcellularLocation>
</comment>
<dbReference type="SUPFAM" id="SSF48208">
    <property type="entry name" value="Six-hairpin glycosidases"/>
    <property type="match status" value="1"/>
</dbReference>
<dbReference type="GO" id="GO:0006487">
    <property type="term" value="P:protein N-linked glycosylation"/>
    <property type="evidence" value="ECO:0007669"/>
    <property type="project" value="UniProtKB-UniRule"/>
</dbReference>
<evidence type="ECO:0000313" key="17">
    <source>
        <dbReference type="EMBL" id="KAF2278089.1"/>
    </source>
</evidence>
<feature type="chain" id="PRO_5025548180" description="Mannosyl-oligosaccharide glucosidase" evidence="14">
    <location>
        <begin position="23"/>
        <end position="822"/>
    </location>
</feature>
<evidence type="ECO:0000256" key="4">
    <source>
        <dbReference type="ARBA" id="ARBA00022801"/>
    </source>
</evidence>
<dbReference type="Gene3D" id="2.70.98.110">
    <property type="entry name" value="Glycosyl hydrolase family 63, N-terminal domain"/>
    <property type="match status" value="1"/>
</dbReference>
<dbReference type="GeneID" id="54553976"/>
<keyword evidence="9 13" id="KW-0325">Glycoprotein</keyword>
<dbReference type="InterPro" id="IPR031631">
    <property type="entry name" value="Glyco_hydro_63N"/>
</dbReference>
<dbReference type="EMBL" id="ML986489">
    <property type="protein sequence ID" value="KAF2278089.1"/>
    <property type="molecule type" value="Genomic_DNA"/>
</dbReference>
<dbReference type="GO" id="GO:0005789">
    <property type="term" value="C:endoplasmic reticulum membrane"/>
    <property type="evidence" value="ECO:0007669"/>
    <property type="project" value="UniProtKB-SubCell"/>
</dbReference>
<evidence type="ECO:0000256" key="6">
    <source>
        <dbReference type="ARBA" id="ARBA00022968"/>
    </source>
</evidence>
<evidence type="ECO:0000256" key="1">
    <source>
        <dbReference type="ARBA" id="ARBA00004648"/>
    </source>
</evidence>
<evidence type="ECO:0000256" key="8">
    <source>
        <dbReference type="ARBA" id="ARBA00023136"/>
    </source>
</evidence>
<dbReference type="PANTHER" id="PTHR10412:SF11">
    <property type="entry name" value="MANNOSYL-OLIGOSACCHARIDE GLUCOSIDASE"/>
    <property type="match status" value="1"/>
</dbReference>
<reference evidence="17" key="1">
    <citation type="journal article" date="2020" name="Stud. Mycol.">
        <title>101 Dothideomycetes genomes: a test case for predicting lifestyles and emergence of pathogens.</title>
        <authorList>
            <person name="Haridas S."/>
            <person name="Albert R."/>
            <person name="Binder M."/>
            <person name="Bloem J."/>
            <person name="Labutti K."/>
            <person name="Salamov A."/>
            <person name="Andreopoulos B."/>
            <person name="Baker S."/>
            <person name="Barry K."/>
            <person name="Bills G."/>
            <person name="Bluhm B."/>
            <person name="Cannon C."/>
            <person name="Castanera R."/>
            <person name="Culley D."/>
            <person name="Daum C."/>
            <person name="Ezra D."/>
            <person name="Gonzalez J."/>
            <person name="Henrissat B."/>
            <person name="Kuo A."/>
            <person name="Liang C."/>
            <person name="Lipzen A."/>
            <person name="Lutzoni F."/>
            <person name="Magnuson J."/>
            <person name="Mondo S."/>
            <person name="Nolan M."/>
            <person name="Ohm R."/>
            <person name="Pangilinan J."/>
            <person name="Park H.-J."/>
            <person name="Ramirez L."/>
            <person name="Alfaro M."/>
            <person name="Sun H."/>
            <person name="Tritt A."/>
            <person name="Yoshinaga Y."/>
            <person name="Zwiers L.-H."/>
            <person name="Turgeon B."/>
            <person name="Goodwin S."/>
            <person name="Spatafora J."/>
            <person name="Crous P."/>
            <person name="Grigoriev I."/>
        </authorList>
    </citation>
    <scope>NUCLEOTIDE SEQUENCE</scope>
    <source>
        <strain evidence="17">CBS 379.55</strain>
    </source>
</reference>
<comment type="catalytic activity">
    <reaction evidence="12">
        <text>N(4)-(alpha-D-Glc-(1-&gt;2)-alpha-D-Glc-(1-&gt;3)-alpha-D-Glc-(1-&gt;3)-alpha-D-Man-(1-&gt;2)-alpha-D-Man-(1-&gt;2)-alpha-D-Man-(1-&gt;3)-[alpha-D-Man-(1-&gt;2)-alpha-D-Man-(1-&gt;3)-[alpha-D-Man-(1-&gt;2)-alpha-D-Man-(1-&gt;6)]-alpha-D-Man-(1-&gt;6)]-beta-D-Man-(1-&gt;4)-beta-D-GlcNAc-(1-&gt;4)-beta-D-GlcNAc)-L-asparaginyl-[protein] + H2O = N(4)-(alpha-D-Glc-(1-&gt;3)-alpha-D-Glc-(1-&gt;3)-alpha-D-Man-(1-&gt;2)-alpha-D-Man-(1-&gt;2)-alpha-D-Man-(1-&gt;3)-[alpha-D-Man-(1-&gt;2)-alpha-D-Man-(1-&gt;3)-[alpha-D-Man-(1-&gt;2)-alpha-D-Man-(1-&gt;6)]-alpha-D-Man-(1-&gt;6)]-beta-D-Man-(1-&gt;4)-beta-D-GlcNAc-(1-&gt;4)-beta-D-GlcNAc)-L-asparaginyl-[protein] + beta-D-glucose</text>
        <dbReference type="Rhea" id="RHEA:55988"/>
        <dbReference type="Rhea" id="RHEA-COMP:12806"/>
        <dbReference type="Rhea" id="RHEA-COMP:14355"/>
        <dbReference type="ChEBI" id="CHEBI:15377"/>
        <dbReference type="ChEBI" id="CHEBI:15903"/>
        <dbReference type="ChEBI" id="CHEBI:59082"/>
        <dbReference type="ChEBI" id="CHEBI:132537"/>
        <dbReference type="EC" id="3.2.1.106"/>
    </reaction>
</comment>
<feature type="domain" description="Glycosyl hydrolase family 63 N-terminal" evidence="16">
    <location>
        <begin position="34"/>
        <end position="229"/>
    </location>
</feature>
<gene>
    <name evidence="17" type="ORF">EI97DRAFT_457311</name>
</gene>
<keyword evidence="4 12" id="KW-0378">Hydrolase</keyword>
<evidence type="ECO:0000256" key="2">
    <source>
        <dbReference type="ARBA" id="ARBA00010833"/>
    </source>
</evidence>
<dbReference type="InterPro" id="IPR031335">
    <property type="entry name" value="Glyco_hydro_63_C"/>
</dbReference>
<dbReference type="Gene3D" id="1.50.10.10">
    <property type="match status" value="1"/>
</dbReference>
<dbReference type="InterPro" id="IPR038518">
    <property type="entry name" value="Glyco_hydro_63N_sf"/>
</dbReference>
<organism evidence="17 18">
    <name type="scientific">Westerdykella ornata</name>
    <dbReference type="NCBI Taxonomy" id="318751"/>
    <lineage>
        <taxon>Eukaryota</taxon>
        <taxon>Fungi</taxon>
        <taxon>Dikarya</taxon>
        <taxon>Ascomycota</taxon>
        <taxon>Pezizomycotina</taxon>
        <taxon>Dothideomycetes</taxon>
        <taxon>Pleosporomycetidae</taxon>
        <taxon>Pleosporales</taxon>
        <taxon>Sporormiaceae</taxon>
        <taxon>Westerdykella</taxon>
    </lineage>
</organism>
<dbReference type="GO" id="GO:0009311">
    <property type="term" value="P:oligosaccharide metabolic process"/>
    <property type="evidence" value="ECO:0007669"/>
    <property type="project" value="UniProtKB-UniRule"/>
</dbReference>
<feature type="domain" description="Glycosyl hydrolase family 63 C-terminal" evidence="15">
    <location>
        <begin position="276"/>
        <end position="761"/>
    </location>
</feature>
<dbReference type="EC" id="3.2.1.106" evidence="11 12"/>
<protein>
    <recommendedName>
        <fullName evidence="11 12">Mannosyl-oligosaccharide glucosidase</fullName>
        <ecNumber evidence="11 12">3.2.1.106</ecNumber>
    </recommendedName>
    <alternativeName>
        <fullName evidence="13">Glucosidase I</fullName>
    </alternativeName>
</protein>
<evidence type="ECO:0000256" key="14">
    <source>
        <dbReference type="SAM" id="SignalP"/>
    </source>
</evidence>
<dbReference type="OrthoDB" id="410058at2759"/>
<dbReference type="GO" id="GO:0004573">
    <property type="term" value="F:Glc3Man9GlcNAc2 oligosaccharide glucosidase activity"/>
    <property type="evidence" value="ECO:0007669"/>
    <property type="project" value="UniProtKB-UniRule"/>
</dbReference>
<keyword evidence="10 12" id="KW-0326">Glycosidase</keyword>
<name>A0A6A6JSY0_WESOR</name>
<dbReference type="RefSeq" id="XP_033655628.1">
    <property type="nucleotide sequence ID" value="XM_033800801.1"/>
</dbReference>
<dbReference type="Pfam" id="PF16923">
    <property type="entry name" value="Glyco_hydro_63N"/>
    <property type="match status" value="1"/>
</dbReference>
<comment type="similarity">
    <text evidence="2 12">Belongs to the glycosyl hydrolase 63 family.</text>
</comment>
<evidence type="ECO:0000256" key="13">
    <source>
        <dbReference type="RuleBase" id="RU369107"/>
    </source>
</evidence>
<keyword evidence="7 12" id="KW-1133">Transmembrane helix</keyword>
<accession>A0A6A6JSY0</accession>
<evidence type="ECO:0000256" key="3">
    <source>
        <dbReference type="ARBA" id="ARBA00022692"/>
    </source>
</evidence>
<dbReference type="Proteomes" id="UP000800097">
    <property type="component" value="Unassembled WGS sequence"/>
</dbReference>
<dbReference type="PANTHER" id="PTHR10412">
    <property type="entry name" value="MANNOSYL-OLIGOSACCHARIDE GLUCOSIDASE"/>
    <property type="match status" value="1"/>
</dbReference>
<keyword evidence="5 12" id="KW-0256">Endoplasmic reticulum</keyword>
<dbReference type="InterPro" id="IPR012341">
    <property type="entry name" value="6hp_glycosidase-like_sf"/>
</dbReference>
<evidence type="ECO:0000256" key="9">
    <source>
        <dbReference type="ARBA" id="ARBA00023180"/>
    </source>
</evidence>
<dbReference type="Pfam" id="PF03200">
    <property type="entry name" value="Glyco_hydro_63"/>
    <property type="match status" value="1"/>
</dbReference>
<sequence length="822" mass="93770">MRLPTLLFRALATLLAPRPSDALPDAIDSRNVSSLLWGPYRPNLYLGIRPRVPESVFMGLMWANFDEGHKSLRHTCEQNDGMGGYGWTAYDARKGGTQLIPDVGNKINITTEFVKISEGQSRGNWGLRVKGVPREEAGHGLKTSVVFYVSMEATEKCQVCRLEAAEGKIGPRDDEAVRKVVFWIKHPILGISEIHLPIPKHDISAIASINTTEDVLWKSKSLFVDLLKNEAHSKRGSLVLSDEPAMGNAHFVQMVFHDRFEFDILYSSQAATLEMTSLDITTEMETNRESFAERFSSIFAPQWPFLTESHLTFALNMFSNLLGGLGYFHGDMKVFESHAADYEEKEPEFWEKLAEARRREKPQTKGPFELLTHVPSRANFPRGFLWDEGFHLLPVVDWDLDLALEVLQSWLGLMDRDGWIAREQVLGPETRSKVPPDFQTQSPEVANPPTLFWVVSRYVNILSGAEQYAGHESHHLNDRESGTDLLMRLYSLLKRHYEWFRRTQRADVEAHSIPNAALGEGYRWRGRTPGYSLASGLDDYPRAEPPDVTELHVDALCWVGVMARTLAQVAEYLQNDQELSTFRRHYDGIQRNIEVLHWSDGGGLYCDTRIHDGLHTFTCPKGYISLFPFITGFIGPEHPRLNATLDLIRDPEGLWTSSGIRSLSPESTRYGEGDNYWRGPIWININYLIIEQLLHLATTPGPLRHRCRDIYKELRRNVVETVYNDWEKTGFAWEQYHPETGVGQRTQHFTGWTALVIKLMSFPDLEEEGVRHKLGALVKEAKANHGLGVGGIVACMLLILLAYMSRRKLARLRWSMVRRFER</sequence>
<comment type="pathway">
    <text evidence="13">Glycan metabolism; N-glycan degradation.</text>
</comment>
<keyword evidence="14" id="KW-0732">Signal</keyword>
<evidence type="ECO:0000313" key="18">
    <source>
        <dbReference type="Proteomes" id="UP000800097"/>
    </source>
</evidence>
<feature type="transmembrane region" description="Helical" evidence="12">
    <location>
        <begin position="786"/>
        <end position="804"/>
    </location>
</feature>
<evidence type="ECO:0000256" key="7">
    <source>
        <dbReference type="ARBA" id="ARBA00022989"/>
    </source>
</evidence>
<evidence type="ECO:0000259" key="16">
    <source>
        <dbReference type="Pfam" id="PF16923"/>
    </source>
</evidence>
<keyword evidence="6" id="KW-0735">Signal-anchor</keyword>
<keyword evidence="8 12" id="KW-0472">Membrane</keyword>
<keyword evidence="18" id="KW-1185">Reference proteome</keyword>
<dbReference type="InterPro" id="IPR004888">
    <property type="entry name" value="Glycoside_hydrolase_63"/>
</dbReference>
<proteinExistence type="inferred from homology"/>
<evidence type="ECO:0000256" key="10">
    <source>
        <dbReference type="ARBA" id="ARBA00023295"/>
    </source>
</evidence>
<comment type="function">
    <text evidence="12">Cleaves the distal alpha 1,2-linked glucose residue from the Glc(3)Man(9)GlcNAc(2) oligosaccharide precursor.</text>
</comment>
<dbReference type="InterPro" id="IPR008928">
    <property type="entry name" value="6-hairpin_glycosidase_sf"/>
</dbReference>
<dbReference type="AlphaFoldDB" id="A0A6A6JSY0"/>
<keyword evidence="3 12" id="KW-0812">Transmembrane</keyword>